<dbReference type="EMBL" id="GL377307">
    <property type="protein sequence ID" value="EFI96136.1"/>
    <property type="molecule type" value="Genomic_DNA"/>
</dbReference>
<dbReference type="Proteomes" id="UP000007431">
    <property type="component" value="Unassembled WGS sequence"/>
</dbReference>
<reference evidence="2 3" key="1">
    <citation type="journal article" date="2010" name="Nat. Biotechnol.">
        <title>Genome sequence of the model mushroom Schizophyllum commune.</title>
        <authorList>
            <person name="Ohm R.A."/>
            <person name="de Jong J.F."/>
            <person name="Lugones L.G."/>
            <person name="Aerts A."/>
            <person name="Kothe E."/>
            <person name="Stajich J.E."/>
            <person name="de Vries R.P."/>
            <person name="Record E."/>
            <person name="Levasseur A."/>
            <person name="Baker S.E."/>
            <person name="Bartholomew K.A."/>
            <person name="Coutinho P.M."/>
            <person name="Erdmann S."/>
            <person name="Fowler T.J."/>
            <person name="Gathman A.C."/>
            <person name="Lombard V."/>
            <person name="Henrissat B."/>
            <person name="Knabe N."/>
            <person name="Kuees U."/>
            <person name="Lilly W.W."/>
            <person name="Lindquist E."/>
            <person name="Lucas S."/>
            <person name="Magnuson J.K."/>
            <person name="Piumi F."/>
            <person name="Raudaskoski M."/>
            <person name="Salamov A."/>
            <person name="Schmutz J."/>
            <person name="Schwarze F.W.M.R."/>
            <person name="vanKuyk P.A."/>
            <person name="Horton J.S."/>
            <person name="Grigoriev I.V."/>
            <person name="Woesten H.A.B."/>
        </authorList>
    </citation>
    <scope>NUCLEOTIDE SEQUENCE [LARGE SCALE GENOMIC DNA]</scope>
    <source>
        <strain evidence="3">H4-8 / FGSC 9210</strain>
    </source>
</reference>
<dbReference type="VEuPathDB" id="FungiDB:SCHCODRAFT_02628358"/>
<dbReference type="InParanoid" id="D8Q863"/>
<name>D8Q863_SCHCM</name>
<feature type="domain" description="Methyltransferase" evidence="1">
    <location>
        <begin position="61"/>
        <end position="154"/>
    </location>
</feature>
<keyword evidence="3" id="KW-1185">Reference proteome</keyword>
<evidence type="ECO:0000313" key="2">
    <source>
        <dbReference type="EMBL" id="EFI96136.1"/>
    </source>
</evidence>
<dbReference type="Pfam" id="PF13649">
    <property type="entry name" value="Methyltransf_25"/>
    <property type="match status" value="1"/>
</dbReference>
<protein>
    <recommendedName>
        <fullName evidence="1">Methyltransferase domain-containing protein</fullName>
    </recommendedName>
</protein>
<dbReference type="PANTHER" id="PTHR43591:SF110">
    <property type="entry name" value="RHODANESE DOMAIN-CONTAINING PROTEIN"/>
    <property type="match status" value="1"/>
</dbReference>
<evidence type="ECO:0000259" key="1">
    <source>
        <dbReference type="Pfam" id="PF13649"/>
    </source>
</evidence>
<dbReference type="AlphaFoldDB" id="D8Q863"/>
<dbReference type="SUPFAM" id="SSF53335">
    <property type="entry name" value="S-adenosyl-L-methionine-dependent methyltransferases"/>
    <property type="match status" value="1"/>
</dbReference>
<evidence type="ECO:0000313" key="3">
    <source>
        <dbReference type="Proteomes" id="UP000007431"/>
    </source>
</evidence>
<dbReference type="CDD" id="cd02440">
    <property type="entry name" value="AdoMet_MTases"/>
    <property type="match status" value="1"/>
</dbReference>
<dbReference type="OMA" id="PHDTEES"/>
<dbReference type="OrthoDB" id="184880at2759"/>
<dbReference type="InterPro" id="IPR041698">
    <property type="entry name" value="Methyltransf_25"/>
</dbReference>
<dbReference type="KEGG" id="scm:SCHCO_02628358"/>
<dbReference type="InterPro" id="IPR029063">
    <property type="entry name" value="SAM-dependent_MTases_sf"/>
</dbReference>
<dbReference type="eggNOG" id="ENOG502S8W5">
    <property type="taxonomic scope" value="Eukaryota"/>
</dbReference>
<dbReference type="HOGENOM" id="CLU_010595_9_3_1"/>
<dbReference type="Gene3D" id="3.40.50.150">
    <property type="entry name" value="Vaccinia Virus protein VP39"/>
    <property type="match status" value="1"/>
</dbReference>
<accession>D8Q863</accession>
<dbReference type="PANTHER" id="PTHR43591">
    <property type="entry name" value="METHYLTRANSFERASE"/>
    <property type="match status" value="1"/>
</dbReference>
<sequence>MAASSSKAESQPRLFHSVNQYLLPCDDEEGERLQLQHQVIKRLYEGRLVLAPIDLTQPLFILDCGTGAGVWLLDVARAAHPSSVLHGIDISPRLFPLASRPGNVSLAVTSVTALPAAWTGRFDLVHQRLLYLALQRTQWEAAIAGIFRVLRPGGWVQLGEAGRWRAGPAAERLSGLIGRLLASHGLAWDVDVLPRLLEEAGFVDITIEERDTPMAGEEGRDARVNLMNVFRSMKTPFMQTEGLVGQGPGPRSSTSGSVRSEAELDALFDAAEKEYEVTKNSSAMFYMIYARKPEN</sequence>
<dbReference type="GeneID" id="9592567"/>
<gene>
    <name evidence="2" type="ORF">SCHCODRAFT_56968</name>
</gene>
<proteinExistence type="predicted"/>
<organism evidence="3">
    <name type="scientific">Schizophyllum commune (strain H4-8 / FGSC 9210)</name>
    <name type="common">Split gill fungus</name>
    <dbReference type="NCBI Taxonomy" id="578458"/>
    <lineage>
        <taxon>Eukaryota</taxon>
        <taxon>Fungi</taxon>
        <taxon>Dikarya</taxon>
        <taxon>Basidiomycota</taxon>
        <taxon>Agaricomycotina</taxon>
        <taxon>Agaricomycetes</taxon>
        <taxon>Agaricomycetidae</taxon>
        <taxon>Agaricales</taxon>
        <taxon>Schizophyllaceae</taxon>
        <taxon>Schizophyllum</taxon>
    </lineage>
</organism>